<dbReference type="Proteomes" id="UP001209570">
    <property type="component" value="Unassembled WGS sequence"/>
</dbReference>
<gene>
    <name evidence="1" type="ORF">P43SY_002479</name>
</gene>
<dbReference type="PANTHER" id="PTHR14097:SF7">
    <property type="entry name" value="OXIDOREDUCTASE HTATIP2"/>
    <property type="match status" value="1"/>
</dbReference>
<reference evidence="1" key="1">
    <citation type="submission" date="2021-12" db="EMBL/GenBank/DDBJ databases">
        <title>Prjna785345.</title>
        <authorList>
            <person name="Rujirawat T."/>
            <person name="Krajaejun T."/>
        </authorList>
    </citation>
    <scope>NUCLEOTIDE SEQUENCE</scope>
    <source>
        <strain evidence="1">Pi057C3</strain>
    </source>
</reference>
<proteinExistence type="predicted"/>
<dbReference type="InterPro" id="IPR036291">
    <property type="entry name" value="NAD(P)-bd_dom_sf"/>
</dbReference>
<comment type="caution">
    <text evidence="1">The sequence shown here is derived from an EMBL/GenBank/DDBJ whole genome shotgun (WGS) entry which is preliminary data.</text>
</comment>
<dbReference type="GO" id="GO:0051170">
    <property type="term" value="P:import into nucleus"/>
    <property type="evidence" value="ECO:0007669"/>
    <property type="project" value="TreeGrafter"/>
</dbReference>
<dbReference type="GO" id="GO:0005737">
    <property type="term" value="C:cytoplasm"/>
    <property type="evidence" value="ECO:0007669"/>
    <property type="project" value="TreeGrafter"/>
</dbReference>
<name>A0AAD5LWM3_PYTIN</name>
<evidence type="ECO:0000313" key="1">
    <source>
        <dbReference type="EMBL" id="KAJ0395686.1"/>
    </source>
</evidence>
<dbReference type="Gene3D" id="3.40.50.720">
    <property type="entry name" value="NAD(P)-binding Rossmann-like Domain"/>
    <property type="match status" value="1"/>
</dbReference>
<sequence>MAAPASSSAAYTALVVGSTGAVGRELIAELVASTKCGKVIALARREIPEEQWSTAFPRVDVDAAKLKLQVRAVDFDALSEKAIPPTEHVDAAFCCLGTTRKDAGSAEAFRKVDLEYVTRFGELAKAAGIPYMGLLTATNANKNSWFLYPQTKGEAEDNITKLAFPRTGIFRPGLLNRGELARSVEKIGLYFIPSITATAVAKGMVADFETEGSTPGVKAWSHNDLKQFE</sequence>
<protein>
    <recommendedName>
        <fullName evidence="3">Oxidoreductase htatip2-like protein</fullName>
    </recommendedName>
</protein>
<dbReference type="PANTHER" id="PTHR14097">
    <property type="entry name" value="OXIDOREDUCTASE HTATIP2"/>
    <property type="match status" value="1"/>
</dbReference>
<accession>A0AAD5LWM3</accession>
<dbReference type="AlphaFoldDB" id="A0AAD5LWM3"/>
<evidence type="ECO:0000313" key="2">
    <source>
        <dbReference type="Proteomes" id="UP001209570"/>
    </source>
</evidence>
<dbReference type="SUPFAM" id="SSF51735">
    <property type="entry name" value="NAD(P)-binding Rossmann-fold domains"/>
    <property type="match status" value="1"/>
</dbReference>
<evidence type="ECO:0008006" key="3">
    <source>
        <dbReference type="Google" id="ProtNLM"/>
    </source>
</evidence>
<organism evidence="1 2">
    <name type="scientific">Pythium insidiosum</name>
    <name type="common">Pythiosis disease agent</name>
    <dbReference type="NCBI Taxonomy" id="114742"/>
    <lineage>
        <taxon>Eukaryota</taxon>
        <taxon>Sar</taxon>
        <taxon>Stramenopiles</taxon>
        <taxon>Oomycota</taxon>
        <taxon>Peronosporomycetes</taxon>
        <taxon>Pythiales</taxon>
        <taxon>Pythiaceae</taxon>
        <taxon>Pythium</taxon>
    </lineage>
</organism>
<keyword evidence="2" id="KW-1185">Reference proteome</keyword>
<dbReference type="FunFam" id="3.40.50.720:FF:001048">
    <property type="entry name" value="Predicted protein"/>
    <property type="match status" value="1"/>
</dbReference>
<dbReference type="EMBL" id="JAKCXM010000330">
    <property type="protein sequence ID" value="KAJ0395686.1"/>
    <property type="molecule type" value="Genomic_DNA"/>
</dbReference>